<evidence type="ECO:0000313" key="2">
    <source>
        <dbReference type="Proteomes" id="UP000824120"/>
    </source>
</evidence>
<organism evidence="1 2">
    <name type="scientific">Solanum commersonii</name>
    <name type="common">Commerson's wild potato</name>
    <name type="synonym">Commerson's nightshade</name>
    <dbReference type="NCBI Taxonomy" id="4109"/>
    <lineage>
        <taxon>Eukaryota</taxon>
        <taxon>Viridiplantae</taxon>
        <taxon>Streptophyta</taxon>
        <taxon>Embryophyta</taxon>
        <taxon>Tracheophyta</taxon>
        <taxon>Spermatophyta</taxon>
        <taxon>Magnoliopsida</taxon>
        <taxon>eudicotyledons</taxon>
        <taxon>Gunneridae</taxon>
        <taxon>Pentapetalae</taxon>
        <taxon>asterids</taxon>
        <taxon>lamiids</taxon>
        <taxon>Solanales</taxon>
        <taxon>Solanaceae</taxon>
        <taxon>Solanoideae</taxon>
        <taxon>Solaneae</taxon>
        <taxon>Solanum</taxon>
    </lineage>
</organism>
<dbReference type="EMBL" id="JACXVP010000004">
    <property type="protein sequence ID" value="KAG5611293.1"/>
    <property type="molecule type" value="Genomic_DNA"/>
</dbReference>
<gene>
    <name evidence="1" type="ORF">H5410_022574</name>
</gene>
<keyword evidence="2" id="KW-1185">Reference proteome</keyword>
<evidence type="ECO:0000313" key="1">
    <source>
        <dbReference type="EMBL" id="KAG5611293.1"/>
    </source>
</evidence>
<sequence length="174" mass="20043">MGRTRRDLRLRLKWQRPALQGRTRPQGWEQDLLPWHAHVHPKIVDPQRKVCQFKSGQVRSAVCSGIVEMVFVSLRHKAQNWFVTLQCKNSYQLVSSVSLQRKYVDTDCSPVFFSASCVKHALLATSHVSSPLISSNLLVTIWSQLSTISPSRLEENKPQSLHSFQKQTYEFLLK</sequence>
<proteinExistence type="predicted"/>
<protein>
    <submittedName>
        <fullName evidence="1">Uncharacterized protein</fullName>
    </submittedName>
</protein>
<reference evidence="1 2" key="1">
    <citation type="submission" date="2020-09" db="EMBL/GenBank/DDBJ databases">
        <title>De no assembly of potato wild relative species, Solanum commersonii.</title>
        <authorList>
            <person name="Cho K."/>
        </authorList>
    </citation>
    <scope>NUCLEOTIDE SEQUENCE [LARGE SCALE GENOMIC DNA]</scope>
    <source>
        <strain evidence="1">LZ3.2</strain>
        <tissue evidence="1">Leaf</tissue>
    </source>
</reference>
<name>A0A9J5ZFU5_SOLCO</name>
<dbReference type="Proteomes" id="UP000824120">
    <property type="component" value="Chromosome 4"/>
</dbReference>
<comment type="caution">
    <text evidence="1">The sequence shown here is derived from an EMBL/GenBank/DDBJ whole genome shotgun (WGS) entry which is preliminary data.</text>
</comment>
<dbReference type="AlphaFoldDB" id="A0A9J5ZFU5"/>
<accession>A0A9J5ZFU5</accession>